<dbReference type="EMBL" id="CP098827">
    <property type="protein sequence ID" value="XBO69511.1"/>
    <property type="molecule type" value="Genomic_DNA"/>
</dbReference>
<dbReference type="Pfam" id="PF11367">
    <property type="entry name" value="Tail_completion_gp17"/>
    <property type="match status" value="1"/>
</dbReference>
<organism evidence="1">
    <name type="scientific">Halomonas sp. RT37</name>
    <dbReference type="NCBI Taxonomy" id="2950872"/>
    <lineage>
        <taxon>Bacteria</taxon>
        <taxon>Pseudomonadati</taxon>
        <taxon>Pseudomonadota</taxon>
        <taxon>Gammaproteobacteria</taxon>
        <taxon>Oceanospirillales</taxon>
        <taxon>Halomonadaceae</taxon>
        <taxon>Halomonas</taxon>
    </lineage>
</organism>
<name>A0AAU7KD87_9GAMM</name>
<dbReference type="RefSeq" id="WP_348826658.1">
    <property type="nucleotide sequence ID" value="NZ_CP098827.1"/>
</dbReference>
<dbReference type="InterPro" id="IPR021508">
    <property type="entry name" value="Gp17-like"/>
</dbReference>
<dbReference type="AlphaFoldDB" id="A0AAU7KD87"/>
<reference evidence="1" key="1">
    <citation type="submission" date="2022-06" db="EMBL/GenBank/DDBJ databases">
        <title>A novel DMS-producing enzyme.</title>
        <authorList>
            <person name="Zhang Y."/>
        </authorList>
    </citation>
    <scope>NUCLEOTIDE SEQUENCE</scope>
    <source>
        <strain evidence="1">RT37</strain>
    </source>
</reference>
<sequence length="121" mass="13225">MQPPIFTVCASDPEVAALLGLSPTRLYPWGEAPQGVPTPYAVWQVVTGAPENYLGSRPDIDGFTIQVDVYADTGSTATDVAEAIRDAIEDKAYVVRWGGQETDPDTGRRRISFDVDWLVPR</sequence>
<protein>
    <submittedName>
        <fullName evidence="1">DUF3168 domain-containing protein</fullName>
    </submittedName>
</protein>
<proteinExistence type="predicted"/>
<evidence type="ECO:0000313" key="1">
    <source>
        <dbReference type="EMBL" id="XBO69511.1"/>
    </source>
</evidence>
<accession>A0AAU7KD87</accession>
<gene>
    <name evidence="1" type="ORF">NFG58_12830</name>
</gene>